<evidence type="ECO:0000313" key="2">
    <source>
        <dbReference type="Proteomes" id="UP000006512"/>
    </source>
</evidence>
<name>F4QJ22_9CAUL</name>
<dbReference type="HOGENOM" id="CLU_3265028_0_0_5"/>
<organism evidence="1 2">
    <name type="scientific">Asticcacaulis biprosthecium C19</name>
    <dbReference type="NCBI Taxonomy" id="715226"/>
    <lineage>
        <taxon>Bacteria</taxon>
        <taxon>Pseudomonadati</taxon>
        <taxon>Pseudomonadota</taxon>
        <taxon>Alphaproteobacteria</taxon>
        <taxon>Caulobacterales</taxon>
        <taxon>Caulobacteraceae</taxon>
        <taxon>Asticcacaulis</taxon>
    </lineage>
</organism>
<dbReference type="Proteomes" id="UP000006512">
    <property type="component" value="Unassembled WGS sequence"/>
</dbReference>
<proteinExistence type="predicted"/>
<dbReference type="STRING" id="715226.ABI_15250"/>
<gene>
    <name evidence="1" type="ORF">ABI_15250</name>
</gene>
<dbReference type="EMBL" id="GL883077">
    <property type="protein sequence ID" value="EGF93085.1"/>
    <property type="molecule type" value="Genomic_DNA"/>
</dbReference>
<reference evidence="2" key="1">
    <citation type="submission" date="2011-03" db="EMBL/GenBank/DDBJ databases">
        <title>Draft genome sequence of Brevundimonas diminuta.</title>
        <authorList>
            <person name="Brown P.J.B."/>
            <person name="Buechlein A."/>
            <person name="Hemmerich C."/>
            <person name="Brun Y.V."/>
        </authorList>
    </citation>
    <scope>NUCLEOTIDE SEQUENCE [LARGE SCALE GENOMIC DNA]</scope>
    <source>
        <strain evidence="2">C19</strain>
    </source>
</reference>
<keyword evidence="2" id="KW-1185">Reference proteome</keyword>
<protein>
    <submittedName>
        <fullName evidence="1">Uncharacterized protein</fullName>
    </submittedName>
</protein>
<dbReference type="AlphaFoldDB" id="F4QJ22"/>
<evidence type="ECO:0000313" key="1">
    <source>
        <dbReference type="EMBL" id="EGF93085.1"/>
    </source>
</evidence>
<sequence length="41" mass="4189">MDMSLDELEAIEDGEAAATVPELVAIAGAIDVGVFQLVDGL</sequence>
<accession>F4QJ22</accession>